<evidence type="ECO:0000256" key="14">
    <source>
        <dbReference type="ARBA" id="ARBA00023209"/>
    </source>
</evidence>
<dbReference type="EnsemblMetazoa" id="CapteT102702">
    <property type="protein sequence ID" value="CapteP102702"/>
    <property type="gene ID" value="CapteG102702"/>
</dbReference>
<evidence type="ECO:0000256" key="4">
    <source>
        <dbReference type="ARBA" id="ARBA00010441"/>
    </source>
</evidence>
<feature type="transmembrane region" description="Helical" evidence="20">
    <location>
        <begin position="12"/>
        <end position="33"/>
    </location>
</feature>
<reference evidence="21 23" key="2">
    <citation type="journal article" date="2013" name="Nature">
        <title>Insights into bilaterian evolution from three spiralian genomes.</title>
        <authorList>
            <person name="Simakov O."/>
            <person name="Marletaz F."/>
            <person name="Cho S.J."/>
            <person name="Edsinger-Gonzales E."/>
            <person name="Havlak P."/>
            <person name="Hellsten U."/>
            <person name="Kuo D.H."/>
            <person name="Larsson T."/>
            <person name="Lv J."/>
            <person name="Arendt D."/>
            <person name="Savage R."/>
            <person name="Osoegawa K."/>
            <person name="de Jong P."/>
            <person name="Grimwood J."/>
            <person name="Chapman J.A."/>
            <person name="Shapiro H."/>
            <person name="Aerts A."/>
            <person name="Otillar R.P."/>
            <person name="Terry A.Y."/>
            <person name="Boore J.L."/>
            <person name="Grigoriev I.V."/>
            <person name="Lindberg D.R."/>
            <person name="Seaver E.C."/>
            <person name="Weisblat D.A."/>
            <person name="Putnam N.H."/>
            <person name="Rokhsar D.S."/>
        </authorList>
    </citation>
    <scope>NUCLEOTIDE SEQUENCE</scope>
    <source>
        <strain evidence="21 23">I ESC-2004</strain>
    </source>
</reference>
<evidence type="ECO:0000256" key="15">
    <source>
        <dbReference type="ARBA" id="ARBA00023211"/>
    </source>
</evidence>
<keyword evidence="7 18" id="KW-0808">Transferase</keyword>
<dbReference type="GO" id="GO:0005794">
    <property type="term" value="C:Golgi apparatus"/>
    <property type="evidence" value="ECO:0007669"/>
    <property type="project" value="TreeGrafter"/>
</dbReference>
<accession>R7T7X5</accession>
<dbReference type="STRING" id="283909.R7T7X5"/>
<evidence type="ECO:0000256" key="3">
    <source>
        <dbReference type="ARBA" id="ARBA00004141"/>
    </source>
</evidence>
<proteinExistence type="inferred from homology"/>
<keyword evidence="11 20" id="KW-1133">Transmembrane helix</keyword>
<dbReference type="EMBL" id="AMQN01014800">
    <property type="status" value="NOT_ANNOTATED_CDS"/>
    <property type="molecule type" value="Genomic_DNA"/>
</dbReference>
<evidence type="ECO:0000256" key="9">
    <source>
        <dbReference type="ARBA" id="ARBA00022723"/>
    </source>
</evidence>
<sequence length="222" mass="25000">MAQKPSEDNVYLFVPNLIGYARIILAFISFYYMPTNHIIATWCYIISGALDAVDGYAARALGQSSKFGYFLDMLTDRCATMCLLVVLSLFYPQYTILFQLSMTIDIASHWIHTQSAIMKGSDSHKKIDLSTNPVLKHYYGNRIVLFMMCAGNELFYSMLYLLHFTTGPVFPLGPLSFGFFSFVCVVTAPVAIVKTLISLVQLYAACQNVVSIDVEDRLKMKQ</sequence>
<evidence type="ECO:0000313" key="21">
    <source>
        <dbReference type="EMBL" id="ELT89548.1"/>
    </source>
</evidence>
<evidence type="ECO:0000256" key="12">
    <source>
        <dbReference type="ARBA" id="ARBA00023098"/>
    </source>
</evidence>
<reference evidence="22" key="3">
    <citation type="submission" date="2015-06" db="UniProtKB">
        <authorList>
            <consortium name="EnsemblMetazoa"/>
        </authorList>
    </citation>
    <scope>IDENTIFICATION</scope>
</reference>
<dbReference type="EMBL" id="KB311304">
    <property type="protein sequence ID" value="ELT89548.1"/>
    <property type="molecule type" value="Genomic_DNA"/>
</dbReference>
<dbReference type="GO" id="GO:0006661">
    <property type="term" value="P:phosphatidylinositol biosynthetic process"/>
    <property type="evidence" value="ECO:0007669"/>
    <property type="project" value="TreeGrafter"/>
</dbReference>
<keyword evidence="12 18" id="KW-0443">Lipid metabolism</keyword>
<evidence type="ECO:0000256" key="1">
    <source>
        <dbReference type="ARBA" id="ARBA00001936"/>
    </source>
</evidence>
<protein>
    <recommendedName>
        <fullName evidence="17 18">CDP-diacylglycerol--inositol 3-phosphatidyltransferase</fullName>
        <ecNumber evidence="5 18">2.7.8.11</ecNumber>
    </recommendedName>
</protein>
<keyword evidence="13 18" id="KW-0472">Membrane</keyword>
<evidence type="ECO:0000256" key="11">
    <source>
        <dbReference type="ARBA" id="ARBA00022989"/>
    </source>
</evidence>
<dbReference type="Pfam" id="PF01066">
    <property type="entry name" value="CDP-OH_P_transf"/>
    <property type="match status" value="1"/>
</dbReference>
<dbReference type="InterPro" id="IPR014387">
    <property type="entry name" value="CDP_diag_ino_3_P_euk"/>
</dbReference>
<keyword evidence="8 20" id="KW-0812">Transmembrane</keyword>
<dbReference type="PIRSF" id="PIRSF000848">
    <property type="entry name" value="CDP_diag_ino_3_P"/>
    <property type="match status" value="1"/>
</dbReference>
<comment type="subcellular location">
    <subcellularLocation>
        <location evidence="3">Membrane</location>
        <topology evidence="3">Multi-pass membrane protein</topology>
    </subcellularLocation>
</comment>
<dbReference type="FunFam" id="1.20.120.1760:FF:000003">
    <property type="entry name" value="CDP-diacylglycerol--inositol 3-phosphatidyltransferase"/>
    <property type="match status" value="1"/>
</dbReference>
<feature type="transmembrane region" description="Helical" evidence="20">
    <location>
        <begin position="174"/>
        <end position="193"/>
    </location>
</feature>
<comment type="catalytic activity">
    <reaction evidence="18">
        <text>a CDP-1,2-diacyl-sn-glycerol + myo-inositol = a 1,2-diacyl-sn-glycero-3-phospho-(1D-myo-inositol) + CMP + H(+)</text>
        <dbReference type="Rhea" id="RHEA:11580"/>
        <dbReference type="ChEBI" id="CHEBI:15378"/>
        <dbReference type="ChEBI" id="CHEBI:17268"/>
        <dbReference type="ChEBI" id="CHEBI:57880"/>
        <dbReference type="ChEBI" id="CHEBI:58332"/>
        <dbReference type="ChEBI" id="CHEBI:60377"/>
        <dbReference type="EC" id="2.7.8.11"/>
    </reaction>
</comment>
<evidence type="ECO:0000256" key="17">
    <source>
        <dbReference type="ARBA" id="ARBA00070582"/>
    </source>
</evidence>
<name>R7T7X5_CAPTE</name>
<keyword evidence="15" id="KW-0464">Manganese</keyword>
<evidence type="ECO:0000256" key="8">
    <source>
        <dbReference type="ARBA" id="ARBA00022692"/>
    </source>
</evidence>
<keyword evidence="16 18" id="KW-1208">Phospholipid metabolism</keyword>
<dbReference type="InterPro" id="IPR048254">
    <property type="entry name" value="CDP_ALCOHOL_P_TRANSF_CS"/>
</dbReference>
<keyword evidence="6 18" id="KW-0444">Lipid biosynthesis</keyword>
<evidence type="ECO:0000256" key="19">
    <source>
        <dbReference type="RuleBase" id="RU003750"/>
    </source>
</evidence>
<dbReference type="PROSITE" id="PS00379">
    <property type="entry name" value="CDP_ALCOHOL_P_TRANSF"/>
    <property type="match status" value="1"/>
</dbReference>
<dbReference type="FunCoup" id="R7T7X5">
    <property type="interactions" value="1591"/>
</dbReference>
<evidence type="ECO:0000256" key="6">
    <source>
        <dbReference type="ARBA" id="ARBA00022516"/>
    </source>
</evidence>
<evidence type="ECO:0000256" key="18">
    <source>
        <dbReference type="PIRNR" id="PIRNR000848"/>
    </source>
</evidence>
<evidence type="ECO:0000256" key="13">
    <source>
        <dbReference type="ARBA" id="ARBA00023136"/>
    </source>
</evidence>
<dbReference type="Gene3D" id="1.20.120.1760">
    <property type="match status" value="1"/>
</dbReference>
<dbReference type="OMA" id="AQTYSEN"/>
<evidence type="ECO:0000313" key="22">
    <source>
        <dbReference type="EnsemblMetazoa" id="CapteP102702"/>
    </source>
</evidence>
<reference evidence="23" key="1">
    <citation type="submission" date="2012-12" db="EMBL/GenBank/DDBJ databases">
        <authorList>
            <person name="Hellsten U."/>
            <person name="Grimwood J."/>
            <person name="Chapman J.A."/>
            <person name="Shapiro H."/>
            <person name="Aerts A."/>
            <person name="Otillar R.P."/>
            <person name="Terry A.Y."/>
            <person name="Boore J.L."/>
            <person name="Simakov O."/>
            <person name="Marletaz F."/>
            <person name="Cho S.-J."/>
            <person name="Edsinger-Gonzales E."/>
            <person name="Havlak P."/>
            <person name="Kuo D.-H."/>
            <person name="Larsson T."/>
            <person name="Lv J."/>
            <person name="Arendt D."/>
            <person name="Savage R."/>
            <person name="Osoegawa K."/>
            <person name="de Jong P."/>
            <person name="Lindberg D.R."/>
            <person name="Seaver E.C."/>
            <person name="Weisblat D.A."/>
            <person name="Putnam N.H."/>
            <person name="Grigoriev I.V."/>
            <person name="Rokhsar D.S."/>
        </authorList>
    </citation>
    <scope>NUCLEOTIDE SEQUENCE</scope>
    <source>
        <strain evidence="23">I ESC-2004</strain>
    </source>
</reference>
<keyword evidence="9" id="KW-0479">Metal-binding</keyword>
<keyword evidence="10" id="KW-0460">Magnesium</keyword>
<comment type="cofactor">
    <cofactor evidence="1">
        <name>Mn(2+)</name>
        <dbReference type="ChEBI" id="CHEBI:29035"/>
    </cofactor>
</comment>
<evidence type="ECO:0000256" key="20">
    <source>
        <dbReference type="SAM" id="Phobius"/>
    </source>
</evidence>
<evidence type="ECO:0000256" key="16">
    <source>
        <dbReference type="ARBA" id="ARBA00023264"/>
    </source>
</evidence>
<evidence type="ECO:0000256" key="10">
    <source>
        <dbReference type="ARBA" id="ARBA00022842"/>
    </source>
</evidence>
<dbReference type="PANTHER" id="PTHR15362">
    <property type="entry name" value="PHOSPHATIDYLINOSITOL SYNTHASE"/>
    <property type="match status" value="1"/>
</dbReference>
<evidence type="ECO:0000313" key="23">
    <source>
        <dbReference type="Proteomes" id="UP000014760"/>
    </source>
</evidence>
<feature type="transmembrane region" description="Helical" evidence="20">
    <location>
        <begin position="39"/>
        <end position="57"/>
    </location>
</feature>
<evidence type="ECO:0000256" key="2">
    <source>
        <dbReference type="ARBA" id="ARBA00001946"/>
    </source>
</evidence>
<comment type="cofactor">
    <cofactor evidence="2">
        <name>Mg(2+)</name>
        <dbReference type="ChEBI" id="CHEBI:18420"/>
    </cofactor>
</comment>
<dbReference type="PANTHER" id="PTHR15362:SF4">
    <property type="entry name" value="CDP-DIACYLGLYCEROL--INOSITOL 3-PHOSPHATIDYLTRANSFERASE"/>
    <property type="match status" value="1"/>
</dbReference>
<evidence type="ECO:0000256" key="5">
    <source>
        <dbReference type="ARBA" id="ARBA00013212"/>
    </source>
</evidence>
<dbReference type="AlphaFoldDB" id="R7T7X5"/>
<dbReference type="InterPro" id="IPR043130">
    <property type="entry name" value="CDP-OH_PTrfase_TM_dom"/>
</dbReference>
<dbReference type="OrthoDB" id="10251079at2759"/>
<keyword evidence="23" id="KW-1185">Reference proteome</keyword>
<dbReference type="InterPro" id="IPR000462">
    <property type="entry name" value="CDP-OH_P_trans"/>
</dbReference>
<comment type="similarity">
    <text evidence="4 18 19">Belongs to the CDP-alcohol phosphatidyltransferase class-I family.</text>
</comment>
<dbReference type="HOGENOM" id="CLU_067602_2_0_1"/>
<organism evidence="21">
    <name type="scientific">Capitella teleta</name>
    <name type="common">Polychaete worm</name>
    <dbReference type="NCBI Taxonomy" id="283909"/>
    <lineage>
        <taxon>Eukaryota</taxon>
        <taxon>Metazoa</taxon>
        <taxon>Spiralia</taxon>
        <taxon>Lophotrochozoa</taxon>
        <taxon>Annelida</taxon>
        <taxon>Polychaeta</taxon>
        <taxon>Sedentaria</taxon>
        <taxon>Scolecida</taxon>
        <taxon>Capitellidae</taxon>
        <taxon>Capitella</taxon>
    </lineage>
</organism>
<dbReference type="GO" id="GO:0016020">
    <property type="term" value="C:membrane"/>
    <property type="evidence" value="ECO:0007669"/>
    <property type="project" value="UniProtKB-SubCell"/>
</dbReference>
<feature type="transmembrane region" description="Helical" evidence="20">
    <location>
        <begin position="69"/>
        <end position="90"/>
    </location>
</feature>
<feature type="transmembrane region" description="Helical" evidence="20">
    <location>
        <begin position="139"/>
        <end position="162"/>
    </location>
</feature>
<gene>
    <name evidence="21" type="ORF">CAPTEDRAFT_102702</name>
</gene>
<keyword evidence="14 18" id="KW-0594">Phospholipid biosynthesis</keyword>
<dbReference type="Proteomes" id="UP000014760">
    <property type="component" value="Unassembled WGS sequence"/>
</dbReference>
<dbReference type="GO" id="GO:0046872">
    <property type="term" value="F:metal ion binding"/>
    <property type="evidence" value="ECO:0007669"/>
    <property type="project" value="UniProtKB-KW"/>
</dbReference>
<dbReference type="GO" id="GO:0003881">
    <property type="term" value="F:CDP-diacylglycerol-inositol 3-phosphatidyltransferase activity"/>
    <property type="evidence" value="ECO:0007669"/>
    <property type="project" value="UniProtKB-UniRule"/>
</dbReference>
<evidence type="ECO:0000256" key="7">
    <source>
        <dbReference type="ARBA" id="ARBA00022679"/>
    </source>
</evidence>
<dbReference type="EC" id="2.7.8.11" evidence="5 18"/>